<dbReference type="PANTHER" id="PTHR22603:SF93">
    <property type="entry name" value="RE24176P"/>
    <property type="match status" value="1"/>
</dbReference>
<feature type="region of interest" description="Disordered" evidence="2">
    <location>
        <begin position="1"/>
        <end position="128"/>
    </location>
</feature>
<sequence>MSAAMPTTTAPSPTPRPNGILKPSDASGCVSPSSLLGMNHTISPRSTPKSVSYAQGKETISPLILGNQKNVDDIDLERTPRKPFVKGPGAKRLSGRPPLCPSPGLKPVSQTSTSEPAPGSTDSGIPQIHFPHSQVEALLERVQGWIHDERAKRGRVKRFAKRAEHVLHDASAMIKGKDHATEQKSDDEDEPDFDKLEDILKRCLNLERLPSRRSLVSLRSRPSMKKLSHRKASTIGSDTDYFDSSDFHVPSCDVVLDNSQTLAYTGGHSDESDVSSGDELTRVPSYRDQDAWAKFKFEITRLAHTLRLKGWRKVPLEMSGGITVQRLSGALTNAVYVVSPPGDLPPREVYLEGGGTIVKQPKTPPKLLLRIYGPQVEHLIDRESELAILRRLARKRIGPRLLGTFANGRFEEFFNAQTLTAADIRNPETSVQIAKRMRELHQGIELLEQERDDGPFVWCSWDRWLDRVEQVVQWLDAQIRTMGPDVKPTGGESWKRRGYILGVPWKVFRDTVEKYREWLNDQYGGIDKIRERLVFAHNDTQYGNILRMIPTGESPLLLPANTHKQLIVIDFEYSNANLPGLEFANHFTEWCYNYHDERKPYACHTNRYPTPDEQERFLRAYIQHRPQIGVPSPQVKAETPPAGPVTPSEPARRPTSSITEFMLDARAPYTPPANNQHAPPASYDEASEKASEDSEVKRLMHETRLWRLANSAMWVAWGTVQAKVPGMPDFASTEDHETEVGRAGDAVREDLGDDAEDIKALARVRSAKTAPDDEQEEEFDYLGYAQHRAMFFWGDALQLGIVKKEELPDGLIEKIKSVPY</sequence>
<feature type="region of interest" description="Disordered" evidence="2">
    <location>
        <begin position="667"/>
        <end position="694"/>
    </location>
</feature>
<dbReference type="GO" id="GO:0006646">
    <property type="term" value="P:phosphatidylethanolamine biosynthetic process"/>
    <property type="evidence" value="ECO:0007669"/>
    <property type="project" value="TreeGrafter"/>
</dbReference>
<accession>A0A9W7W663</accession>
<dbReference type="InterPro" id="IPR007521">
    <property type="entry name" value="Choline_kin_N"/>
</dbReference>
<dbReference type="InterPro" id="IPR011009">
    <property type="entry name" value="Kinase-like_dom_sf"/>
</dbReference>
<name>A0A9W7W663_9PEZI</name>
<dbReference type="AlphaFoldDB" id="A0A9W7W663"/>
<dbReference type="Pfam" id="PF04428">
    <property type="entry name" value="Choline_kin_N"/>
    <property type="match status" value="1"/>
</dbReference>
<proteinExistence type="inferred from homology"/>
<reference evidence="4 5" key="2">
    <citation type="journal article" date="2021" name="Curr. Genet.">
        <title>Genetic response to nitrogen starvation in the aggressive Eucalyptus foliar pathogen Teratosphaeria destructans.</title>
        <authorList>
            <person name="Havenga M."/>
            <person name="Wingfield B.D."/>
            <person name="Wingfield M.J."/>
            <person name="Dreyer L.L."/>
            <person name="Roets F."/>
            <person name="Aylward J."/>
        </authorList>
    </citation>
    <scope>NUCLEOTIDE SEQUENCE [LARGE SCALE GENOMIC DNA]</scope>
    <source>
        <strain evidence="4">CMW44962</strain>
    </source>
</reference>
<dbReference type="PANTHER" id="PTHR22603">
    <property type="entry name" value="CHOLINE/ETHANOALAMINE KINASE"/>
    <property type="match status" value="1"/>
</dbReference>
<evidence type="ECO:0000256" key="2">
    <source>
        <dbReference type="SAM" id="MobiDB-lite"/>
    </source>
</evidence>
<evidence type="ECO:0000256" key="1">
    <source>
        <dbReference type="ARBA" id="ARBA00038211"/>
    </source>
</evidence>
<dbReference type="EMBL" id="RIBY02000302">
    <property type="protein sequence ID" value="KAH9844562.1"/>
    <property type="molecule type" value="Genomic_DNA"/>
</dbReference>
<organism evidence="4 5">
    <name type="scientific">Teratosphaeria destructans</name>
    <dbReference type="NCBI Taxonomy" id="418781"/>
    <lineage>
        <taxon>Eukaryota</taxon>
        <taxon>Fungi</taxon>
        <taxon>Dikarya</taxon>
        <taxon>Ascomycota</taxon>
        <taxon>Pezizomycotina</taxon>
        <taxon>Dothideomycetes</taxon>
        <taxon>Dothideomycetidae</taxon>
        <taxon>Mycosphaerellales</taxon>
        <taxon>Teratosphaeriaceae</taxon>
        <taxon>Teratosphaeria</taxon>
    </lineage>
</organism>
<feature type="compositionally biased region" description="Low complexity" evidence="2">
    <location>
        <begin position="1"/>
        <end position="11"/>
    </location>
</feature>
<feature type="compositionally biased region" description="Polar residues" evidence="2">
    <location>
        <begin position="30"/>
        <end position="53"/>
    </location>
</feature>
<evidence type="ECO:0000313" key="5">
    <source>
        <dbReference type="Proteomes" id="UP001138500"/>
    </source>
</evidence>
<reference evidence="4 5" key="1">
    <citation type="journal article" date="2018" name="IMA Fungus">
        <title>IMA Genome-F 10: Nine draft genome sequences of Claviceps purpurea s.lat., including C. arundinis, C. humidiphila, and C. cf. spartinae, pseudomolecules for the pitch canker pathogen Fusarium circinatum, draft genome of Davidsoniella eucalypti, Grosmannia galeiformis, Quambalaria eucalypti, and Teratosphaeria destructans.</title>
        <authorList>
            <person name="Wingfield B.D."/>
            <person name="Liu M."/>
            <person name="Nguyen H.D."/>
            <person name="Lane F.A."/>
            <person name="Morgan S.W."/>
            <person name="De Vos L."/>
            <person name="Wilken P.M."/>
            <person name="Duong T.A."/>
            <person name="Aylward J."/>
            <person name="Coetzee M.P."/>
            <person name="Dadej K."/>
            <person name="De Beer Z.W."/>
            <person name="Findlay W."/>
            <person name="Havenga M."/>
            <person name="Kolarik M."/>
            <person name="Menzies J.G."/>
            <person name="Naidoo K."/>
            <person name="Pochopski O."/>
            <person name="Shoukouhi P."/>
            <person name="Santana Q.C."/>
            <person name="Seifert K.A."/>
            <person name="Soal N."/>
            <person name="Steenkamp E.T."/>
            <person name="Tatham C.T."/>
            <person name="van der Nest M.A."/>
            <person name="Wingfield M.J."/>
        </authorList>
    </citation>
    <scope>NUCLEOTIDE SEQUENCE [LARGE SCALE GENOMIC DNA]</scope>
    <source>
        <strain evidence="4">CMW44962</strain>
    </source>
</reference>
<dbReference type="Gene3D" id="3.90.1200.10">
    <property type="match status" value="1"/>
</dbReference>
<dbReference type="Proteomes" id="UP001138500">
    <property type="component" value="Unassembled WGS sequence"/>
</dbReference>
<dbReference type="GO" id="GO:0004103">
    <property type="term" value="F:choline kinase activity"/>
    <property type="evidence" value="ECO:0007669"/>
    <property type="project" value="TreeGrafter"/>
</dbReference>
<evidence type="ECO:0000313" key="4">
    <source>
        <dbReference type="EMBL" id="KAH9844562.1"/>
    </source>
</evidence>
<keyword evidence="5" id="KW-1185">Reference proteome</keyword>
<dbReference type="CDD" id="cd05157">
    <property type="entry name" value="ETNK_euk"/>
    <property type="match status" value="1"/>
</dbReference>
<protein>
    <submittedName>
        <fullName evidence="4">Choline kinase-like</fullName>
    </submittedName>
</protein>
<evidence type="ECO:0000259" key="3">
    <source>
        <dbReference type="Pfam" id="PF04428"/>
    </source>
</evidence>
<comment type="similarity">
    <text evidence="1">Belongs to the choline/ethanolamine kinase family.</text>
</comment>
<gene>
    <name evidence="4" type="ORF">Tdes44962_MAKER07320</name>
</gene>
<feature type="domain" description="Choline kinase N-terminal" evidence="3">
    <location>
        <begin position="246"/>
        <end position="319"/>
    </location>
</feature>
<comment type="caution">
    <text evidence="4">The sequence shown here is derived from an EMBL/GenBank/DDBJ whole genome shotgun (WGS) entry which is preliminary data.</text>
</comment>
<dbReference type="GO" id="GO:0004305">
    <property type="term" value="F:ethanolamine kinase activity"/>
    <property type="evidence" value="ECO:0007669"/>
    <property type="project" value="TreeGrafter"/>
</dbReference>
<dbReference type="GO" id="GO:0005737">
    <property type="term" value="C:cytoplasm"/>
    <property type="evidence" value="ECO:0007669"/>
    <property type="project" value="TreeGrafter"/>
</dbReference>
<dbReference type="SUPFAM" id="SSF56112">
    <property type="entry name" value="Protein kinase-like (PK-like)"/>
    <property type="match status" value="1"/>
</dbReference>
<feature type="compositionally biased region" description="Polar residues" evidence="2">
    <location>
        <begin position="108"/>
        <end position="124"/>
    </location>
</feature>
<feature type="region of interest" description="Disordered" evidence="2">
    <location>
        <begin position="628"/>
        <end position="654"/>
    </location>
</feature>
<dbReference type="OrthoDB" id="10267235at2759"/>
<feature type="compositionally biased region" description="Basic and acidic residues" evidence="2">
    <location>
        <begin position="70"/>
        <end position="80"/>
    </location>
</feature>
<dbReference type="Pfam" id="PF01633">
    <property type="entry name" value="Choline_kinase"/>
    <property type="match status" value="1"/>
</dbReference>